<evidence type="ECO:0000256" key="3">
    <source>
        <dbReference type="ARBA" id="ARBA00022512"/>
    </source>
</evidence>
<keyword evidence="3" id="KW-0134">Cell wall</keyword>
<sequence length="636" mass="70307">MFDTLDSCFPQMIRNTMLWFTVSQANSTTGEIKPSSSKLQVHPFTPKASLIRYWNKHINNNLPKPLFLLSKASPLNSTNSAFLTKLAIENSLSSHLGSFCSLANLYCSFDSKPDLYKHDNRDTNFALYSDKGFANYGSSKQGGVDSFKNYSKGLNNPNDSFEKYSRDSTRRSEAFTNYADDANVANSNFTSYGSKATGGSGEFSNYDKLVNVPNLQFKTYKTDAEDHELSFSSYSDETNSGAETFTGYGKNAKGGPSEFNNYGDDSNIIASSFTGYGESGNGANDSFASYGQSGNNPQNDFKNYGTGTNSGIDSFSSYRNGANVGDDSFQSYAKNSNSSRVNFANYGRSFNHGNDTFKEYGKGSKRPANIGFKSYSMDRTFKEYTDKGVTFSEYKNFSTASEGALLKIGSLVKRWVEPGKFFRESMLKQGNVMVMPDIEDRMPRRSFLPPWILSKLPFSTSRLPELKGIFHARENSTMERMLLNALAECERAASPGETKRCVGSVEDMIDFAVSVLGRNLAVRTTENVKGSKQKVMIGTVKGVNGGKVTKSVSCHQSLYPYLLYYCHSVPKVRVYEADILDVESKAKINQGVAICHIDTSAWGPEHGAFVALGSSPGRIEVCHWIFENDMTWAIAD</sequence>
<evidence type="ECO:0000256" key="1">
    <source>
        <dbReference type="ARBA" id="ARBA00004191"/>
    </source>
</evidence>
<dbReference type="Proteomes" id="UP000516437">
    <property type="component" value="Chromosome 8"/>
</dbReference>
<dbReference type="InterPro" id="IPR051897">
    <property type="entry name" value="PG-associated_BURP"/>
</dbReference>
<evidence type="ECO:0000256" key="6">
    <source>
        <dbReference type="ARBA" id="ARBA00023180"/>
    </source>
</evidence>
<evidence type="ECO:0000256" key="5">
    <source>
        <dbReference type="ARBA" id="ARBA00022729"/>
    </source>
</evidence>
<evidence type="ECO:0000256" key="2">
    <source>
        <dbReference type="ARBA" id="ARBA00004271"/>
    </source>
</evidence>
<dbReference type="PANTHER" id="PTHR31458:SF9">
    <property type="entry name" value="POLYGALACTURONASE-1 NON-CATALYTIC SUBUNIT BETA"/>
    <property type="match status" value="1"/>
</dbReference>
<gene>
    <name evidence="8" type="ORF">CJ030_MR8G004383</name>
</gene>
<keyword evidence="5" id="KW-0732">Signal</keyword>
<comment type="subcellular location">
    <subcellularLocation>
        <location evidence="1">Secreted</location>
        <location evidence="1">Cell wall</location>
    </subcellularLocation>
    <subcellularLocation>
        <location evidence="2">Secreted</location>
        <location evidence="2">Extracellular space</location>
        <location evidence="2">Apoplast</location>
    </subcellularLocation>
</comment>
<dbReference type="EMBL" id="RXIC02000026">
    <property type="protein sequence ID" value="KAB1201847.1"/>
    <property type="molecule type" value="Genomic_DNA"/>
</dbReference>
<comment type="caution">
    <text evidence="8">The sequence shown here is derived from an EMBL/GenBank/DDBJ whole genome shotgun (WGS) entry which is preliminary data.</text>
</comment>
<keyword evidence="9" id="KW-1185">Reference proteome</keyword>
<dbReference type="Pfam" id="PF03181">
    <property type="entry name" value="BURP"/>
    <property type="match status" value="1"/>
</dbReference>
<dbReference type="OrthoDB" id="773062at2759"/>
<keyword evidence="6" id="KW-0325">Glycoprotein</keyword>
<keyword evidence="3" id="KW-0964">Secreted</keyword>
<feature type="domain" description="BURP" evidence="7">
    <location>
        <begin position="421"/>
        <end position="635"/>
    </location>
</feature>
<dbReference type="SMART" id="SM01045">
    <property type="entry name" value="BURP"/>
    <property type="match status" value="1"/>
</dbReference>
<reference evidence="8 9" key="1">
    <citation type="journal article" date="2019" name="Plant Biotechnol. J.">
        <title>The red bayberry genome and genetic basis of sex determination.</title>
        <authorList>
            <person name="Jia H.M."/>
            <person name="Jia H.J."/>
            <person name="Cai Q.L."/>
            <person name="Wang Y."/>
            <person name="Zhao H.B."/>
            <person name="Yang W.F."/>
            <person name="Wang G.Y."/>
            <person name="Li Y.H."/>
            <person name="Zhan D.L."/>
            <person name="Shen Y.T."/>
            <person name="Niu Q.F."/>
            <person name="Chang L."/>
            <person name="Qiu J."/>
            <person name="Zhao L."/>
            <person name="Xie H.B."/>
            <person name="Fu W.Y."/>
            <person name="Jin J."/>
            <person name="Li X.W."/>
            <person name="Jiao Y."/>
            <person name="Zhou C.C."/>
            <person name="Tu T."/>
            <person name="Chai C.Y."/>
            <person name="Gao J.L."/>
            <person name="Fan L.J."/>
            <person name="van de Weg E."/>
            <person name="Wang J.Y."/>
            <person name="Gao Z.S."/>
        </authorList>
    </citation>
    <scope>NUCLEOTIDE SEQUENCE [LARGE SCALE GENOMIC DNA]</scope>
    <source>
        <tissue evidence="8">Leaves</tissue>
    </source>
</reference>
<proteinExistence type="predicted"/>
<accession>A0A6A1UPZ4</accession>
<evidence type="ECO:0000256" key="4">
    <source>
        <dbReference type="ARBA" id="ARBA00022523"/>
    </source>
</evidence>
<dbReference type="InterPro" id="IPR004873">
    <property type="entry name" value="BURP_dom"/>
</dbReference>
<dbReference type="AlphaFoldDB" id="A0A6A1UPZ4"/>
<dbReference type="PROSITE" id="PS51277">
    <property type="entry name" value="BURP"/>
    <property type="match status" value="1"/>
</dbReference>
<protein>
    <recommendedName>
        <fullName evidence="7">BURP domain-containing protein</fullName>
    </recommendedName>
</protein>
<dbReference type="PANTHER" id="PTHR31458">
    <property type="entry name" value="POLYGALACTURONASE 1 BETA-LIKE PROTEIN 2"/>
    <property type="match status" value="1"/>
</dbReference>
<evidence type="ECO:0000259" key="7">
    <source>
        <dbReference type="PROSITE" id="PS51277"/>
    </source>
</evidence>
<keyword evidence="4" id="KW-0052">Apoplast</keyword>
<name>A0A6A1UPZ4_9ROSI</name>
<organism evidence="8 9">
    <name type="scientific">Morella rubra</name>
    <name type="common">Chinese bayberry</name>
    <dbReference type="NCBI Taxonomy" id="262757"/>
    <lineage>
        <taxon>Eukaryota</taxon>
        <taxon>Viridiplantae</taxon>
        <taxon>Streptophyta</taxon>
        <taxon>Embryophyta</taxon>
        <taxon>Tracheophyta</taxon>
        <taxon>Spermatophyta</taxon>
        <taxon>Magnoliopsida</taxon>
        <taxon>eudicotyledons</taxon>
        <taxon>Gunneridae</taxon>
        <taxon>Pentapetalae</taxon>
        <taxon>rosids</taxon>
        <taxon>fabids</taxon>
        <taxon>Fagales</taxon>
        <taxon>Myricaceae</taxon>
        <taxon>Morella</taxon>
    </lineage>
</organism>
<dbReference type="GO" id="GO:0048046">
    <property type="term" value="C:apoplast"/>
    <property type="evidence" value="ECO:0007669"/>
    <property type="project" value="UniProtKB-SubCell"/>
</dbReference>
<evidence type="ECO:0000313" key="9">
    <source>
        <dbReference type="Proteomes" id="UP000516437"/>
    </source>
</evidence>
<evidence type="ECO:0000313" key="8">
    <source>
        <dbReference type="EMBL" id="KAB1201847.1"/>
    </source>
</evidence>